<dbReference type="InterPro" id="IPR052018">
    <property type="entry name" value="PHP_domain"/>
</dbReference>
<keyword evidence="3" id="KW-1185">Reference proteome</keyword>
<dbReference type="InterPro" id="IPR003141">
    <property type="entry name" value="Pol/His_phosphatase_N"/>
</dbReference>
<feature type="domain" description="Polymerase/histidinol phosphatase N-terminal" evidence="1">
    <location>
        <begin position="3"/>
        <end position="68"/>
    </location>
</feature>
<dbReference type="SUPFAM" id="SSF89550">
    <property type="entry name" value="PHP domain-like"/>
    <property type="match status" value="1"/>
</dbReference>
<dbReference type="PANTHER" id="PTHR42924:SF3">
    <property type="entry name" value="POLYMERASE_HISTIDINOL PHOSPHATASE N-TERMINAL DOMAIN-CONTAINING PROTEIN"/>
    <property type="match status" value="1"/>
</dbReference>
<protein>
    <recommendedName>
        <fullName evidence="1">Polymerase/histidinol phosphatase N-terminal domain-containing protein</fullName>
    </recommendedName>
</protein>
<evidence type="ECO:0000259" key="1">
    <source>
        <dbReference type="SMART" id="SM00481"/>
    </source>
</evidence>
<evidence type="ECO:0000313" key="3">
    <source>
        <dbReference type="Proteomes" id="UP000014417"/>
    </source>
</evidence>
<dbReference type="EMBL" id="AGZR01000008">
    <property type="protein sequence ID" value="EPD32671.1"/>
    <property type="molecule type" value="Genomic_DNA"/>
</dbReference>
<dbReference type="InterPro" id="IPR004013">
    <property type="entry name" value="PHP_dom"/>
</dbReference>
<dbReference type="CDD" id="cd07438">
    <property type="entry name" value="PHP_HisPPase_AMP"/>
    <property type="match status" value="1"/>
</dbReference>
<dbReference type="PANTHER" id="PTHR42924">
    <property type="entry name" value="EXONUCLEASE"/>
    <property type="match status" value="1"/>
</dbReference>
<dbReference type="Gene3D" id="1.10.150.650">
    <property type="match status" value="1"/>
</dbReference>
<dbReference type="OrthoDB" id="9804333at2"/>
<dbReference type="GO" id="GO:0004534">
    <property type="term" value="F:5'-3' RNA exonuclease activity"/>
    <property type="evidence" value="ECO:0007669"/>
    <property type="project" value="TreeGrafter"/>
</dbReference>
<dbReference type="Proteomes" id="UP000014417">
    <property type="component" value="Unassembled WGS sequence"/>
</dbReference>
<reference evidence="2 3" key="1">
    <citation type="submission" date="2013-04" db="EMBL/GenBank/DDBJ databases">
        <title>The Genome Sequence of Propionimicrobium lymphophilum ACS-093-V-SCH5.</title>
        <authorList>
            <consortium name="The Broad Institute Genomics Platform"/>
            <person name="Earl A."/>
            <person name="Ward D."/>
            <person name="Feldgarden M."/>
            <person name="Gevers D."/>
            <person name="Saerens B."/>
            <person name="Vaneechoutte M."/>
            <person name="Walker B."/>
            <person name="Young S."/>
            <person name="Zeng Q."/>
            <person name="Gargeya S."/>
            <person name="Fitzgerald M."/>
            <person name="Haas B."/>
            <person name="Abouelleil A."/>
            <person name="Allen A.W."/>
            <person name="Alvarado L."/>
            <person name="Arachchi H.M."/>
            <person name="Berlin A.M."/>
            <person name="Chapman S.B."/>
            <person name="Gainer-Dewar J."/>
            <person name="Goldberg J."/>
            <person name="Griggs A."/>
            <person name="Gujja S."/>
            <person name="Hansen M."/>
            <person name="Howarth C."/>
            <person name="Imamovic A."/>
            <person name="Ireland A."/>
            <person name="Larimer J."/>
            <person name="McCowan C."/>
            <person name="Murphy C."/>
            <person name="Pearson M."/>
            <person name="Poon T.W."/>
            <person name="Priest M."/>
            <person name="Roberts A."/>
            <person name="Saif S."/>
            <person name="Shea T."/>
            <person name="Sisk P."/>
            <person name="Sykes S."/>
            <person name="Wortman J."/>
            <person name="Nusbaum C."/>
            <person name="Birren B."/>
        </authorList>
    </citation>
    <scope>NUCLEOTIDE SEQUENCE [LARGE SCALE GENOMIC DNA]</scope>
    <source>
        <strain evidence="2 3">ACS-093-V-SCH5</strain>
    </source>
</reference>
<dbReference type="GO" id="GO:0035312">
    <property type="term" value="F:5'-3' DNA exonuclease activity"/>
    <property type="evidence" value="ECO:0007669"/>
    <property type="project" value="TreeGrafter"/>
</dbReference>
<dbReference type="RefSeq" id="WP_016456198.1">
    <property type="nucleotide sequence ID" value="NZ_KE150269.1"/>
</dbReference>
<name>S2W0M7_9ACTN</name>
<dbReference type="Gene3D" id="3.20.20.140">
    <property type="entry name" value="Metal-dependent hydrolases"/>
    <property type="match status" value="1"/>
</dbReference>
<dbReference type="SMART" id="SM00481">
    <property type="entry name" value="POLIIIAc"/>
    <property type="match status" value="1"/>
</dbReference>
<sequence>MKIDLHTHSTFSDGTDTPTMLVANAQKAGVGVVALCDHDTFDGLSEAMEMGRRIGVRVIPGIEISACSGEDSVHLLGYGTDIHNADLLGELSKCLKSRQERIPQIVSKLTEEGIKISVEDVQEKAAGNSIGRPHVADAMVAAGYVKHRNEAFEKYLAYGKPAYVGRYEIPVEKAIDLVHSAGGAAVLAHPLIKGRGENISTELIEKLTLENGLDGIEVDHPDQDNVSRDLLRQLGHRLGLMRTGGSDYHGTGKIGHALGSETTRHSALQGLVTRIRSHGGKISVL</sequence>
<dbReference type="AlphaFoldDB" id="S2W0M7"/>
<organism evidence="2 3">
    <name type="scientific">Propionimicrobium lymphophilum ACS-093-V-SCH5</name>
    <dbReference type="NCBI Taxonomy" id="883161"/>
    <lineage>
        <taxon>Bacteria</taxon>
        <taxon>Bacillati</taxon>
        <taxon>Actinomycetota</taxon>
        <taxon>Actinomycetes</taxon>
        <taxon>Propionibacteriales</taxon>
        <taxon>Propionibacteriaceae</taxon>
        <taxon>Propionimicrobium</taxon>
    </lineage>
</organism>
<dbReference type="STRING" id="883161.HMPREF9306_01370"/>
<accession>S2W0M7</accession>
<evidence type="ECO:0000313" key="2">
    <source>
        <dbReference type="EMBL" id="EPD32671.1"/>
    </source>
</evidence>
<dbReference type="InterPro" id="IPR016195">
    <property type="entry name" value="Pol/histidinol_Pase-like"/>
</dbReference>
<comment type="caution">
    <text evidence="2">The sequence shown here is derived from an EMBL/GenBank/DDBJ whole genome shotgun (WGS) entry which is preliminary data.</text>
</comment>
<dbReference type="HOGENOM" id="CLU_067347_1_0_11"/>
<dbReference type="Pfam" id="PF02811">
    <property type="entry name" value="PHP"/>
    <property type="match status" value="1"/>
</dbReference>
<gene>
    <name evidence="2" type="ORF">HMPREF9306_01370</name>
</gene>
<dbReference type="PATRIC" id="fig|883161.3.peg.1364"/>
<proteinExistence type="predicted"/>